<name>A0A1R3L0A9_9ROSI</name>
<keyword evidence="2" id="KW-1185">Reference proteome</keyword>
<comment type="caution">
    <text evidence="1">The sequence shown here is derived from an EMBL/GenBank/DDBJ whole genome shotgun (WGS) entry which is preliminary data.</text>
</comment>
<gene>
    <name evidence="1" type="ORF">COLO4_02815</name>
</gene>
<protein>
    <recommendedName>
        <fullName evidence="3">Protein kinase domain-containing protein</fullName>
    </recommendedName>
</protein>
<sequence>MSKSNNFFDKLIKLFKINSSKEGQNEEDLEKIAQQEQKQFPFETLVAATKDFNPHHKLGEGGFGPVYKVSKHRAYIILLTSSYLVLKKQMPFANSVQSGISLT</sequence>
<dbReference type="EMBL" id="AWUE01007086">
    <property type="protein sequence ID" value="OMP12740.1"/>
    <property type="molecule type" value="Genomic_DNA"/>
</dbReference>
<proteinExistence type="predicted"/>
<reference evidence="2" key="1">
    <citation type="submission" date="2013-09" db="EMBL/GenBank/DDBJ databases">
        <title>Corchorus olitorius genome sequencing.</title>
        <authorList>
            <person name="Alam M."/>
            <person name="Haque M.S."/>
            <person name="Islam M.S."/>
            <person name="Emdad E.M."/>
            <person name="Islam M.M."/>
            <person name="Ahmed B."/>
            <person name="Halim A."/>
            <person name="Hossen Q.M.M."/>
            <person name="Hossain M.Z."/>
            <person name="Ahmed R."/>
            <person name="Khan M.M."/>
            <person name="Islam R."/>
            <person name="Rashid M.M."/>
            <person name="Khan S.A."/>
            <person name="Rahman M.S."/>
            <person name="Alam M."/>
            <person name="Yahiya A.S."/>
            <person name="Khan M.S."/>
            <person name="Azam M.S."/>
            <person name="Haque T."/>
            <person name="Lashkar M.Z.H."/>
            <person name="Akhand A.I."/>
            <person name="Morshed G."/>
            <person name="Roy S."/>
            <person name="Uddin K.S."/>
            <person name="Rabeya T."/>
            <person name="Hossain A.S."/>
            <person name="Chowdhury A."/>
            <person name="Snigdha A.R."/>
            <person name="Mortoza M.S."/>
            <person name="Matin S.A."/>
            <person name="Hoque S.M.E."/>
            <person name="Islam M.K."/>
            <person name="Roy D.K."/>
            <person name="Haider R."/>
            <person name="Moosa M.M."/>
            <person name="Elias S.M."/>
            <person name="Hasan A.M."/>
            <person name="Jahan S."/>
            <person name="Shafiuddin M."/>
            <person name="Mahmood N."/>
            <person name="Shommy N.S."/>
        </authorList>
    </citation>
    <scope>NUCLEOTIDE SEQUENCE [LARGE SCALE GENOMIC DNA]</scope>
    <source>
        <strain evidence="2">cv. O-4</strain>
    </source>
</reference>
<dbReference type="STRING" id="93759.A0A1R3L0A9"/>
<dbReference type="Gene3D" id="3.30.200.20">
    <property type="entry name" value="Phosphorylase Kinase, domain 1"/>
    <property type="match status" value="1"/>
</dbReference>
<dbReference type="Proteomes" id="UP000187203">
    <property type="component" value="Unassembled WGS sequence"/>
</dbReference>
<organism evidence="1 2">
    <name type="scientific">Corchorus olitorius</name>
    <dbReference type="NCBI Taxonomy" id="93759"/>
    <lineage>
        <taxon>Eukaryota</taxon>
        <taxon>Viridiplantae</taxon>
        <taxon>Streptophyta</taxon>
        <taxon>Embryophyta</taxon>
        <taxon>Tracheophyta</taxon>
        <taxon>Spermatophyta</taxon>
        <taxon>Magnoliopsida</taxon>
        <taxon>eudicotyledons</taxon>
        <taxon>Gunneridae</taxon>
        <taxon>Pentapetalae</taxon>
        <taxon>rosids</taxon>
        <taxon>malvids</taxon>
        <taxon>Malvales</taxon>
        <taxon>Malvaceae</taxon>
        <taxon>Grewioideae</taxon>
        <taxon>Apeibeae</taxon>
        <taxon>Corchorus</taxon>
    </lineage>
</organism>
<evidence type="ECO:0008006" key="3">
    <source>
        <dbReference type="Google" id="ProtNLM"/>
    </source>
</evidence>
<dbReference type="OrthoDB" id="4062651at2759"/>
<evidence type="ECO:0000313" key="2">
    <source>
        <dbReference type="Proteomes" id="UP000187203"/>
    </source>
</evidence>
<dbReference type="InterPro" id="IPR011009">
    <property type="entry name" value="Kinase-like_dom_sf"/>
</dbReference>
<accession>A0A1R3L0A9</accession>
<evidence type="ECO:0000313" key="1">
    <source>
        <dbReference type="EMBL" id="OMP12740.1"/>
    </source>
</evidence>
<dbReference type="AlphaFoldDB" id="A0A1R3L0A9"/>
<dbReference type="SUPFAM" id="SSF56112">
    <property type="entry name" value="Protein kinase-like (PK-like)"/>
    <property type="match status" value="1"/>
</dbReference>